<name>A0A1S9PC91_9SPHI</name>
<proteinExistence type="predicted"/>
<comment type="caution">
    <text evidence="1">The sequence shown here is derived from an EMBL/GenBank/DDBJ whole genome shotgun (WGS) entry which is preliminary data.</text>
</comment>
<keyword evidence="2" id="KW-1185">Reference proteome</keyword>
<dbReference type="EMBL" id="MBTF01000023">
    <property type="protein sequence ID" value="OOQ58606.1"/>
    <property type="molecule type" value="Genomic_DNA"/>
</dbReference>
<protein>
    <submittedName>
        <fullName evidence="1">Uncharacterized protein</fullName>
    </submittedName>
</protein>
<reference evidence="1 2" key="1">
    <citation type="submission" date="2016-07" db="EMBL/GenBank/DDBJ databases">
        <title>Genomic analysis of zinc-resistant bacterium Mucilaginibacter pedocola TBZ30.</title>
        <authorList>
            <person name="Huang J."/>
            <person name="Tang J."/>
        </authorList>
    </citation>
    <scope>NUCLEOTIDE SEQUENCE [LARGE SCALE GENOMIC DNA]</scope>
    <source>
        <strain evidence="1 2">TBZ30</strain>
    </source>
</reference>
<dbReference type="STRING" id="1792845.BC343_08040"/>
<evidence type="ECO:0000313" key="2">
    <source>
        <dbReference type="Proteomes" id="UP000189739"/>
    </source>
</evidence>
<gene>
    <name evidence="1" type="ORF">BC343_08040</name>
</gene>
<dbReference type="AlphaFoldDB" id="A0A1S9PC91"/>
<accession>A0A1S9PC91</accession>
<dbReference type="Proteomes" id="UP000189739">
    <property type="component" value="Unassembled WGS sequence"/>
</dbReference>
<evidence type="ECO:0000313" key="1">
    <source>
        <dbReference type="EMBL" id="OOQ58606.1"/>
    </source>
</evidence>
<organism evidence="1 2">
    <name type="scientific">Mucilaginibacter pedocola</name>
    <dbReference type="NCBI Taxonomy" id="1792845"/>
    <lineage>
        <taxon>Bacteria</taxon>
        <taxon>Pseudomonadati</taxon>
        <taxon>Bacteroidota</taxon>
        <taxon>Sphingobacteriia</taxon>
        <taxon>Sphingobacteriales</taxon>
        <taxon>Sphingobacteriaceae</taxon>
        <taxon>Mucilaginibacter</taxon>
    </lineage>
</organism>
<sequence length="72" mass="8062">MKHQKNQKCFQHKGFFAARAFPLQTGQNHGLGKFALAAPLSPPLQQTFPMPLQPHMPTMFCPLSPEALLLTF</sequence>